<organism evidence="1 2">
    <name type="scientific">Thanatephorus cucumeris (strain AG1-IB / isolate 7/3/14)</name>
    <name type="common">Lettuce bottom rot fungus</name>
    <name type="synonym">Rhizoctonia solani</name>
    <dbReference type="NCBI Taxonomy" id="1108050"/>
    <lineage>
        <taxon>Eukaryota</taxon>
        <taxon>Fungi</taxon>
        <taxon>Dikarya</taxon>
        <taxon>Basidiomycota</taxon>
        <taxon>Agaricomycotina</taxon>
        <taxon>Agaricomycetes</taxon>
        <taxon>Cantharellales</taxon>
        <taxon>Ceratobasidiaceae</taxon>
        <taxon>Rhizoctonia</taxon>
        <taxon>Rhizoctonia solani AG-1</taxon>
    </lineage>
</organism>
<evidence type="ECO:0000313" key="1">
    <source>
        <dbReference type="EMBL" id="CEL56118.1"/>
    </source>
</evidence>
<protein>
    <submittedName>
        <fullName evidence="1">Uncharacterized protein</fullName>
    </submittedName>
</protein>
<keyword evidence="2" id="KW-1185">Reference proteome</keyword>
<dbReference type="Proteomes" id="UP000059188">
    <property type="component" value="Unassembled WGS sequence"/>
</dbReference>
<evidence type="ECO:0000313" key="2">
    <source>
        <dbReference type="Proteomes" id="UP000059188"/>
    </source>
</evidence>
<sequence>MDVPARRISVTTDIPNTTYTIWNEHACKFIPQDQWTFDSMIFYAYDARIVPPRDWNKWNFNIWTFVVHEKDRCTGEKRAIHFTPEYTIDGRVKRLSILLHPSPDPPPGRGVVKECRMDDPPQISKLKTYKLLFHFELLKIIKSQEWKETYLHGILPFDSNQFCVNFAHFFHKMELIDNAAVTQLTTMTQIQWTGSVAY</sequence>
<reference evidence="1 2" key="1">
    <citation type="submission" date="2014-11" db="EMBL/GenBank/DDBJ databases">
        <authorList>
            <person name="Wibberg Daniel"/>
        </authorList>
    </citation>
    <scope>NUCLEOTIDE SEQUENCE [LARGE SCALE GENOMIC DNA]</scope>
    <source>
        <strain evidence="1">Rhizoctonia solani AG1-IB 7/3/14</strain>
    </source>
</reference>
<name>A0A0B7FIS0_THACB</name>
<gene>
    <name evidence="1" type="ORF">RSOLAG1IB_07571</name>
</gene>
<dbReference type="EMBL" id="LN679119">
    <property type="protein sequence ID" value="CEL56118.1"/>
    <property type="molecule type" value="Genomic_DNA"/>
</dbReference>
<dbReference type="AlphaFoldDB" id="A0A0B7FIS0"/>
<proteinExistence type="predicted"/>
<dbReference type="STRING" id="1108050.A0A0B7FIS0"/>
<accession>A0A0B7FIS0</accession>